<dbReference type="STRING" id="358681.BBR47_42390"/>
<dbReference type="KEGG" id="bbe:BBR47_42390"/>
<name>C0ZHU2_BREBN</name>
<keyword evidence="2" id="KW-0812">Transmembrane</keyword>
<keyword evidence="5" id="KW-1185">Reference proteome</keyword>
<feature type="transmembrane region" description="Helical" evidence="2">
    <location>
        <begin position="141"/>
        <end position="162"/>
    </location>
</feature>
<dbReference type="CDD" id="cd07341">
    <property type="entry name" value="M56_BlaR1_MecR1_like"/>
    <property type="match status" value="1"/>
</dbReference>
<dbReference type="InterPro" id="IPR008756">
    <property type="entry name" value="Peptidase_M56"/>
</dbReference>
<dbReference type="PANTHER" id="PTHR34978">
    <property type="entry name" value="POSSIBLE SENSOR-TRANSDUCER PROTEIN BLAR"/>
    <property type="match status" value="1"/>
</dbReference>
<evidence type="ECO:0000313" key="4">
    <source>
        <dbReference type="EMBL" id="BAH45216.1"/>
    </source>
</evidence>
<dbReference type="Pfam" id="PF05569">
    <property type="entry name" value="Peptidase_M56"/>
    <property type="match status" value="1"/>
</dbReference>
<feature type="transmembrane region" description="Helical" evidence="2">
    <location>
        <begin position="38"/>
        <end position="55"/>
    </location>
</feature>
<dbReference type="EMBL" id="AP008955">
    <property type="protein sequence ID" value="BAH45216.1"/>
    <property type="molecule type" value="Genomic_DNA"/>
</dbReference>
<dbReference type="eggNOG" id="COG4219">
    <property type="taxonomic scope" value="Bacteria"/>
</dbReference>
<accession>C0ZHU2</accession>
<dbReference type="AlphaFoldDB" id="C0ZHU2"/>
<gene>
    <name evidence="4" type="ordered locus">BBR47_42390</name>
</gene>
<proteinExistence type="predicted"/>
<dbReference type="RefSeq" id="WP_015892482.1">
    <property type="nucleotide sequence ID" value="NC_012491.1"/>
</dbReference>
<protein>
    <submittedName>
        <fullName evidence="4">Hypothetical membrane protein</fullName>
    </submittedName>
</protein>
<feature type="region of interest" description="Disordered" evidence="1">
    <location>
        <begin position="79"/>
        <end position="121"/>
    </location>
</feature>
<evidence type="ECO:0000256" key="1">
    <source>
        <dbReference type="SAM" id="MobiDB-lite"/>
    </source>
</evidence>
<feature type="transmembrane region" description="Helical" evidence="2">
    <location>
        <begin position="6"/>
        <end position="26"/>
    </location>
</feature>
<keyword evidence="2" id="KW-0472">Membrane</keyword>
<sequence>MLCDIFLWVFDATIGASLVASMVIAIKKIFHHRISARLHHALWLIVLIRLLFPFLPNSSVSIFNIWQLGVDSIKNAVSPHSPVANDASQKEREQNSKQINSPQNDKTKQPENQKLLDPSISNPIKIDPDPVEDTHTLGVKIAAIVWLIGCISLLGFMCAYLLRTRRRMSSLKIVTDPQVISIMDDCRKRFGITKPIPIYSGSYRKSPHIAGLIHPWIYCPEEICKESNASALTHVFSHELAHYKRKDIAWNLLGLLALAIHWMNPFIWMCVKQMKADRELACDAYVLNVLGEAESVPYGMTIIQFLQRFSTNRQQLHLLPFTEANNRNQMIRRIQMIKSFKTGSYKLSVAAVLSVALMSSVTLTNAAVKVESTVKPVASDQATTEQEARFLFDSDERAYDRLSKGIQTTGFAFKVPDVLAMDYEFKGMYIDQKKLRTNKETHVYIEFSKKDPSSEFVRFSASSGLHGLEAAYKKIVDEQTKGYGEQKIEKQNLKVQALDVMKVTFIGADNNINSVYYLWQDNGIQYSLNSFASDLQEDIVKIISNVKYPDQAMKERYVGYSVYVMGLYDTEDVQHGSKAIGFTPKFPLELPGQFKGTAADISSKVNFSMPANEKDYKTMYLGIYYDVAEKNKRLNGENRISFDQIKDTKIYEDMKKNGNVAFYQSMDEAYKVKVNMLKIAGNEVFKTEKYKRYGEASTAADPTLISYFWRENDVCFKVTFTDGVSNEEEIVSYLMSQKAVDFQNLK</sequence>
<keyword evidence="2" id="KW-1133">Transmembrane helix</keyword>
<evidence type="ECO:0000259" key="3">
    <source>
        <dbReference type="Pfam" id="PF05569"/>
    </source>
</evidence>
<evidence type="ECO:0000256" key="2">
    <source>
        <dbReference type="SAM" id="Phobius"/>
    </source>
</evidence>
<dbReference type="HOGENOM" id="CLU_376292_0_0_9"/>
<dbReference type="Proteomes" id="UP000001877">
    <property type="component" value="Chromosome"/>
</dbReference>
<dbReference type="PANTHER" id="PTHR34978:SF3">
    <property type="entry name" value="SLR0241 PROTEIN"/>
    <property type="match status" value="1"/>
</dbReference>
<evidence type="ECO:0000313" key="5">
    <source>
        <dbReference type="Proteomes" id="UP000001877"/>
    </source>
</evidence>
<organism evidence="4 5">
    <name type="scientific">Brevibacillus brevis (strain 47 / JCM 6285 / NBRC 100599)</name>
    <dbReference type="NCBI Taxonomy" id="358681"/>
    <lineage>
        <taxon>Bacteria</taxon>
        <taxon>Bacillati</taxon>
        <taxon>Bacillota</taxon>
        <taxon>Bacilli</taxon>
        <taxon>Bacillales</taxon>
        <taxon>Paenibacillaceae</taxon>
        <taxon>Brevibacillus</taxon>
    </lineage>
</organism>
<feature type="transmembrane region" description="Helical" evidence="2">
    <location>
        <begin position="248"/>
        <end position="268"/>
    </location>
</feature>
<dbReference type="InterPro" id="IPR052173">
    <property type="entry name" value="Beta-lactam_resp_regulator"/>
</dbReference>
<feature type="domain" description="Peptidase M56" evidence="3">
    <location>
        <begin position="9"/>
        <end position="337"/>
    </location>
</feature>
<reference evidence="4 5" key="1">
    <citation type="submission" date="2005-03" db="EMBL/GenBank/DDBJ databases">
        <title>Brevibacillus brevis strain 47, complete genome.</title>
        <authorList>
            <person name="Hosoyama A."/>
            <person name="Yamada R."/>
            <person name="Hongo Y."/>
            <person name="Terui Y."/>
            <person name="Ankai A."/>
            <person name="Masuyama W."/>
            <person name="Sekiguchi M."/>
            <person name="Takeda T."/>
            <person name="Asano K."/>
            <person name="Ohji S."/>
            <person name="Ichikawa N."/>
            <person name="Narita S."/>
            <person name="Aoki N."/>
            <person name="Miura H."/>
            <person name="Matsushita S."/>
            <person name="Sekigawa T."/>
            <person name="Yamagata H."/>
            <person name="Yoshikawa H."/>
            <person name="Udaka S."/>
            <person name="Tanikawa S."/>
            <person name="Fujita N."/>
        </authorList>
    </citation>
    <scope>NUCLEOTIDE SEQUENCE [LARGE SCALE GENOMIC DNA]</scope>
    <source>
        <strain evidence="5">47 / JCM 6285 / NBRC 100599</strain>
    </source>
</reference>